<protein>
    <submittedName>
        <fullName evidence="2">Uncharacterized protein</fullName>
    </submittedName>
</protein>
<proteinExistence type="predicted"/>
<feature type="region of interest" description="Disordered" evidence="1">
    <location>
        <begin position="13"/>
        <end position="83"/>
    </location>
</feature>
<dbReference type="Proteomes" id="UP000310421">
    <property type="component" value="Unassembled WGS sequence"/>
</dbReference>
<feature type="compositionally biased region" description="Basic and acidic residues" evidence="1">
    <location>
        <begin position="172"/>
        <end position="181"/>
    </location>
</feature>
<dbReference type="EMBL" id="QZAN01000230">
    <property type="protein sequence ID" value="THW54757.1"/>
    <property type="molecule type" value="Genomic_DNA"/>
</dbReference>
<comment type="caution">
    <text evidence="2">The sequence shown here is derived from an EMBL/GenBank/DDBJ whole genome shotgun (WGS) entry which is preliminary data.</text>
</comment>
<feature type="region of interest" description="Disordered" evidence="1">
    <location>
        <begin position="107"/>
        <end position="189"/>
    </location>
</feature>
<accession>A0A4S8YTA4</accession>
<dbReference type="AlphaFoldDB" id="A0A4S8YTA4"/>
<feature type="compositionally biased region" description="Basic and acidic residues" evidence="1">
    <location>
        <begin position="46"/>
        <end position="78"/>
    </location>
</feature>
<feature type="non-terminal residue" evidence="2">
    <location>
        <position position="1"/>
    </location>
</feature>
<feature type="compositionally biased region" description="Low complexity" evidence="1">
    <location>
        <begin position="13"/>
        <end position="25"/>
    </location>
</feature>
<name>A0A4S8YTA4_AURPU</name>
<evidence type="ECO:0000256" key="1">
    <source>
        <dbReference type="SAM" id="MobiDB-lite"/>
    </source>
</evidence>
<feature type="compositionally biased region" description="Pro residues" evidence="1">
    <location>
        <begin position="595"/>
        <end position="611"/>
    </location>
</feature>
<reference evidence="2 3" key="1">
    <citation type="submission" date="2018-10" db="EMBL/GenBank/DDBJ databases">
        <title>Fifty Aureobasidium pullulans genomes reveal a recombining polyextremotolerant generalist.</title>
        <authorList>
            <person name="Gostincar C."/>
            <person name="Turk M."/>
            <person name="Zajc J."/>
            <person name="Gunde-Cimerman N."/>
        </authorList>
    </citation>
    <scope>NUCLEOTIDE SEQUENCE [LARGE SCALE GENOMIC DNA]</scope>
    <source>
        <strain evidence="2 3">EXF-10751</strain>
    </source>
</reference>
<evidence type="ECO:0000313" key="2">
    <source>
        <dbReference type="EMBL" id="THW54757.1"/>
    </source>
</evidence>
<feature type="compositionally biased region" description="Basic and acidic residues" evidence="1">
    <location>
        <begin position="139"/>
        <end position="152"/>
    </location>
</feature>
<evidence type="ECO:0000313" key="3">
    <source>
        <dbReference type="Proteomes" id="UP000310421"/>
    </source>
</evidence>
<organism evidence="2 3">
    <name type="scientific">Aureobasidium pullulans</name>
    <name type="common">Black yeast</name>
    <name type="synonym">Pullularia pullulans</name>
    <dbReference type="NCBI Taxonomy" id="5580"/>
    <lineage>
        <taxon>Eukaryota</taxon>
        <taxon>Fungi</taxon>
        <taxon>Dikarya</taxon>
        <taxon>Ascomycota</taxon>
        <taxon>Pezizomycotina</taxon>
        <taxon>Dothideomycetes</taxon>
        <taxon>Dothideomycetidae</taxon>
        <taxon>Dothideales</taxon>
        <taxon>Saccotheciaceae</taxon>
        <taxon>Aureobasidium</taxon>
    </lineage>
</organism>
<sequence>TSQSDAIQAYQALSDQSLSTQQSLSPNYGQSRAPDSPRLRQSHCAQHNDELPFDVAHDDELPFDVAHDDQVHDDDGSRASRHPGFSLGSYHGCGSDFEPEHSLHTVSTARPSGLAPSHNVDSSNRRRSRSPGPASNPALEDRNGGRSLDPGRYRGRSPLTCGEAGDTTDDSSTARDRHHAGEVAQPNQQTLSRIIAAAGQPGTLSGLESHHHTTLSVFEIEELKNKHVVCVHCWIKNLPCNHKAPCSQCVENNKACAYVACPVEHCTLEIKCPAVHLYTGIKGTHKTGSSMHLIALLNFKSDLLKDYDVSEIQKMHDDTRTMQNIYISLQKDIQQAAKQKKFDDHAARELLQRFKESNSIPDIGYDALCFKAGMLIRFLPQLKPIFATLLPLNDAEDLRHYYHKIVDYDSDDWKEATRMATSDGRVVKTIFEEALKLMLPCTRGWTNLNPMRNSFHFIRRVADQPYVRVPFDYNVSEWNVASRAALCHGRPVKYIFEQALSEMNARSYVHEPLVEINNEPRAQITSAQQVQGNARGHPAPIIRHQAPVNVATRRRSRSRSPARNGNVTAASHHHGARVGQPSGREQLSTHEPLPVRVPPPPGPPPPPPPRAPSRHGSGRRQVHDAVNPVPRAPPPRHATRQLNRDTAGHQIPHPLPPYTGHRDRNDAHPTVARQHPRRFAVDEGRPPFAADQPVSGQEARNLIALEKEAAALMRLMQELRHRDLLVLD</sequence>
<feature type="region of interest" description="Disordered" evidence="1">
    <location>
        <begin position="526"/>
        <end position="671"/>
    </location>
</feature>
<gene>
    <name evidence="2" type="ORF">D6D20_09972</name>
</gene>